<dbReference type="PIRSF" id="PIRSF037053">
    <property type="entry name" value="UCP037053"/>
    <property type="match status" value="1"/>
</dbReference>
<dbReference type="GeneID" id="10278381"/>
<dbReference type="HOGENOM" id="CLU_159088_0_0_2"/>
<evidence type="ECO:0000313" key="1">
    <source>
        <dbReference type="EMBL" id="ADZ10143.1"/>
    </source>
</evidence>
<dbReference type="Proteomes" id="UP000007490">
    <property type="component" value="Chromosome"/>
</dbReference>
<dbReference type="STRING" id="877455.Metbo_1923"/>
<proteinExistence type="predicted"/>
<dbReference type="EMBL" id="CP002551">
    <property type="protein sequence ID" value="ADZ10143.1"/>
    <property type="molecule type" value="Genomic_DNA"/>
</dbReference>
<reference evidence="1 2" key="2">
    <citation type="journal article" date="2014" name="Int. J. Syst. Evol. Microbiol.">
        <title>Methanobacterium paludis sp. nov. and a novel strain of Methanobacterium lacus isolated from northern peatlands.</title>
        <authorList>
            <person name="Cadillo-Quiroz H."/>
            <person name="Brauer S.L."/>
            <person name="Goodson N."/>
            <person name="Yavitt J.B."/>
            <person name="Zinder S.H."/>
        </authorList>
    </citation>
    <scope>NUCLEOTIDE SEQUENCE [LARGE SCALE GENOMIC DNA]</scope>
    <source>
        <strain evidence="1 2">AL-21</strain>
    </source>
</reference>
<protein>
    <recommendedName>
        <fullName evidence="3">DUF2098 domain-containing protein</fullName>
    </recommendedName>
</protein>
<keyword evidence="2" id="KW-1185">Reference proteome</keyword>
<dbReference type="eggNOG" id="arCOG04846">
    <property type="taxonomic scope" value="Archaea"/>
</dbReference>
<dbReference type="InterPro" id="IPR019209">
    <property type="entry name" value="DUF2098"/>
</dbReference>
<evidence type="ECO:0008006" key="3">
    <source>
        <dbReference type="Google" id="ProtNLM"/>
    </source>
</evidence>
<accession>F0TAZ7</accession>
<dbReference type="InterPro" id="IPR017099">
    <property type="entry name" value="UCP037053"/>
</dbReference>
<dbReference type="Pfam" id="PF09871">
    <property type="entry name" value="DUF2098"/>
    <property type="match status" value="1"/>
</dbReference>
<evidence type="ECO:0000313" key="2">
    <source>
        <dbReference type="Proteomes" id="UP000007490"/>
    </source>
</evidence>
<dbReference type="AlphaFoldDB" id="F0TAZ7"/>
<reference evidence="2" key="1">
    <citation type="submission" date="2011-02" db="EMBL/GenBank/DDBJ databases">
        <title>Complete sequence of Methanobacterium sp. AL-21.</title>
        <authorList>
            <consortium name="US DOE Joint Genome Institute"/>
            <person name="Lucas S."/>
            <person name="Copeland A."/>
            <person name="Lapidus A."/>
            <person name="Cheng J.-F."/>
            <person name="Goodwin L."/>
            <person name="Pitluck S."/>
            <person name="Chertkov O."/>
            <person name="Detter J.C."/>
            <person name="Han C."/>
            <person name="Tapia R."/>
            <person name="Land M."/>
            <person name="Hauser L."/>
            <person name="Kyrpides N."/>
            <person name="Ivanova N."/>
            <person name="Mikhailova N."/>
            <person name="Pagani I."/>
            <person name="Cadillo-Quiroz H."/>
            <person name="Imachi H."/>
            <person name="Zinder S."/>
            <person name="Liu W."/>
            <person name="Woyke T."/>
        </authorList>
    </citation>
    <scope>NUCLEOTIDE SEQUENCE [LARGE SCALE GENOMIC DNA]</scope>
    <source>
        <strain evidence="2">AL-21</strain>
    </source>
</reference>
<sequence>MEDVRGIPITKGNHVRYTGTGSTGEVTDLKSDDEGSWVLLDTTELWYKTDSLEVIREEDYLKIKNHTIFKSEKVNEKEDVKDKVQRSKTKFENVDMSNELCDGGG</sequence>
<dbReference type="KEGG" id="mel:Metbo_1923"/>
<gene>
    <name evidence="1" type="ordered locus">Metbo_1923</name>
</gene>
<dbReference type="RefSeq" id="WP_013645494.1">
    <property type="nucleotide sequence ID" value="NC_015216.1"/>
</dbReference>
<name>F0TAZ7_METLA</name>
<organism evidence="1 2">
    <name type="scientific">Methanobacterium lacus (strain AL-21)</name>
    <dbReference type="NCBI Taxonomy" id="877455"/>
    <lineage>
        <taxon>Archaea</taxon>
        <taxon>Methanobacteriati</taxon>
        <taxon>Methanobacteriota</taxon>
        <taxon>Methanomada group</taxon>
        <taxon>Methanobacteria</taxon>
        <taxon>Methanobacteriales</taxon>
        <taxon>Methanobacteriaceae</taxon>
        <taxon>Methanobacterium</taxon>
    </lineage>
</organism>